<gene>
    <name evidence="1" type="ORF">ACFQ07_07690</name>
</gene>
<feature type="non-terminal residue" evidence="1">
    <location>
        <position position="1"/>
    </location>
</feature>
<reference evidence="2" key="1">
    <citation type="journal article" date="2019" name="Int. J. Syst. Evol. Microbiol.">
        <title>The Global Catalogue of Microorganisms (GCM) 10K type strain sequencing project: providing services to taxonomists for standard genome sequencing and annotation.</title>
        <authorList>
            <consortium name="The Broad Institute Genomics Platform"/>
            <consortium name="The Broad Institute Genome Sequencing Center for Infectious Disease"/>
            <person name="Wu L."/>
            <person name="Ma J."/>
        </authorList>
    </citation>
    <scope>NUCLEOTIDE SEQUENCE [LARGE SCALE GENOMIC DNA]</scope>
    <source>
        <strain evidence="2">JCM 31696</strain>
    </source>
</reference>
<accession>A0ABW3CEA3</accession>
<evidence type="ECO:0000313" key="1">
    <source>
        <dbReference type="EMBL" id="MFD0852097.1"/>
    </source>
</evidence>
<name>A0ABW3CEA3_9ACTN</name>
<dbReference type="Proteomes" id="UP001597083">
    <property type="component" value="Unassembled WGS sequence"/>
</dbReference>
<organism evidence="1 2">
    <name type="scientific">Actinomadura adrarensis</name>
    <dbReference type="NCBI Taxonomy" id="1819600"/>
    <lineage>
        <taxon>Bacteria</taxon>
        <taxon>Bacillati</taxon>
        <taxon>Actinomycetota</taxon>
        <taxon>Actinomycetes</taxon>
        <taxon>Streptosporangiales</taxon>
        <taxon>Thermomonosporaceae</taxon>
        <taxon>Actinomadura</taxon>
    </lineage>
</organism>
<sequence length="127" mass="13988">GSKSREWTVDAVKPSTAYELSQATEVTRQAGQPAEYVFDGPFTMRLTSTDDQPGTVIGEFRVDGDGWYNYYGWPTDSTAPFLFTENGTIIDSLSYGGIGKGRHTIEYRAIDAAGNYGDPQKFIATLR</sequence>
<comment type="caution">
    <text evidence="1">The sequence shown here is derived from an EMBL/GenBank/DDBJ whole genome shotgun (WGS) entry which is preliminary data.</text>
</comment>
<evidence type="ECO:0000313" key="2">
    <source>
        <dbReference type="Proteomes" id="UP001597083"/>
    </source>
</evidence>
<keyword evidence="2" id="KW-1185">Reference proteome</keyword>
<protein>
    <submittedName>
        <fullName evidence="1">Peptidase M64</fullName>
    </submittedName>
</protein>
<proteinExistence type="predicted"/>
<dbReference type="EMBL" id="JBHTIR010001061">
    <property type="protein sequence ID" value="MFD0852097.1"/>
    <property type="molecule type" value="Genomic_DNA"/>
</dbReference>